<dbReference type="PANTHER" id="PTHR45138">
    <property type="entry name" value="REGULATORY COMPONENTS OF SENSORY TRANSDUCTION SYSTEM"/>
    <property type="match status" value="1"/>
</dbReference>
<evidence type="ECO:0000256" key="2">
    <source>
        <dbReference type="ARBA" id="ARBA00034247"/>
    </source>
</evidence>
<dbReference type="InterPro" id="IPR029787">
    <property type="entry name" value="Nucleotide_cyclase"/>
</dbReference>
<comment type="caution">
    <text evidence="4">The sequence shown here is derived from an EMBL/GenBank/DDBJ whole genome shotgun (WGS) entry which is preliminary data.</text>
</comment>
<dbReference type="GO" id="GO:0043709">
    <property type="term" value="P:cell adhesion involved in single-species biofilm formation"/>
    <property type="evidence" value="ECO:0007669"/>
    <property type="project" value="TreeGrafter"/>
</dbReference>
<evidence type="ECO:0000256" key="1">
    <source>
        <dbReference type="ARBA" id="ARBA00012528"/>
    </source>
</evidence>
<sequence length="139" mass="14714">NPMECDTYGHLAGDAVLRETSQNMKAVVRPYDGIGRYGGEEFLLVLPGCDNEGAATLAERIRESIESNPLALAEGIIPITLSLGVASNDITRNMEGLIGAADAALYRAKNNGRNRVEIAAHTDTLEDGVLTFPLSPSSG</sequence>
<reference evidence="4 5" key="1">
    <citation type="journal article" date="2014" name="Nature">
        <title>An environmental bacterial taxon with a large and distinct metabolic repertoire.</title>
        <authorList>
            <person name="Wilson M.C."/>
            <person name="Mori T."/>
            <person name="Ruckert C."/>
            <person name="Uria A.R."/>
            <person name="Helf M.J."/>
            <person name="Takada K."/>
            <person name="Gernert C."/>
            <person name="Steffens U.A."/>
            <person name="Heycke N."/>
            <person name="Schmitt S."/>
            <person name="Rinke C."/>
            <person name="Helfrich E.J."/>
            <person name="Brachmann A.O."/>
            <person name="Gurgui C."/>
            <person name="Wakimoto T."/>
            <person name="Kracht M."/>
            <person name="Crusemann M."/>
            <person name="Hentschel U."/>
            <person name="Abe I."/>
            <person name="Matsunaga S."/>
            <person name="Kalinowski J."/>
            <person name="Takeyama H."/>
            <person name="Piel J."/>
        </authorList>
    </citation>
    <scope>NUCLEOTIDE SEQUENCE [LARGE SCALE GENOMIC DNA]</scope>
    <source>
        <strain evidence="5">TSY2</strain>
    </source>
</reference>
<dbReference type="PROSITE" id="PS50887">
    <property type="entry name" value="GGDEF"/>
    <property type="match status" value="1"/>
</dbReference>
<dbReference type="NCBIfam" id="TIGR00254">
    <property type="entry name" value="GGDEF"/>
    <property type="match status" value="1"/>
</dbReference>
<dbReference type="GO" id="GO:1902201">
    <property type="term" value="P:negative regulation of bacterial-type flagellum-dependent cell motility"/>
    <property type="evidence" value="ECO:0007669"/>
    <property type="project" value="TreeGrafter"/>
</dbReference>
<dbReference type="InterPro" id="IPR000160">
    <property type="entry name" value="GGDEF_dom"/>
</dbReference>
<dbReference type="EMBL" id="AZHX01000878">
    <property type="protein sequence ID" value="ETX05747.1"/>
    <property type="molecule type" value="Genomic_DNA"/>
</dbReference>
<proteinExistence type="predicted"/>
<dbReference type="GO" id="GO:0052621">
    <property type="term" value="F:diguanylate cyclase activity"/>
    <property type="evidence" value="ECO:0007669"/>
    <property type="project" value="UniProtKB-EC"/>
</dbReference>
<dbReference type="GO" id="GO:0005886">
    <property type="term" value="C:plasma membrane"/>
    <property type="evidence" value="ECO:0007669"/>
    <property type="project" value="TreeGrafter"/>
</dbReference>
<accession>W4M7X3</accession>
<comment type="catalytic activity">
    <reaction evidence="2">
        <text>2 GTP = 3',3'-c-di-GMP + 2 diphosphate</text>
        <dbReference type="Rhea" id="RHEA:24898"/>
        <dbReference type="ChEBI" id="CHEBI:33019"/>
        <dbReference type="ChEBI" id="CHEBI:37565"/>
        <dbReference type="ChEBI" id="CHEBI:58805"/>
        <dbReference type="EC" id="2.7.7.65"/>
    </reaction>
</comment>
<keyword evidence="5" id="KW-1185">Reference proteome</keyword>
<dbReference type="AlphaFoldDB" id="W4M7X3"/>
<dbReference type="Pfam" id="PF00990">
    <property type="entry name" value="GGDEF"/>
    <property type="match status" value="1"/>
</dbReference>
<dbReference type="EC" id="2.7.7.65" evidence="1"/>
<dbReference type="PANTHER" id="PTHR45138:SF9">
    <property type="entry name" value="DIGUANYLATE CYCLASE DGCM-RELATED"/>
    <property type="match status" value="1"/>
</dbReference>
<dbReference type="InterPro" id="IPR043128">
    <property type="entry name" value="Rev_trsase/Diguanyl_cyclase"/>
</dbReference>
<dbReference type="Gene3D" id="3.30.70.270">
    <property type="match status" value="1"/>
</dbReference>
<organism evidence="4 5">
    <name type="scientific">Candidatus Entotheonella gemina</name>
    <dbReference type="NCBI Taxonomy" id="1429439"/>
    <lineage>
        <taxon>Bacteria</taxon>
        <taxon>Pseudomonadati</taxon>
        <taxon>Nitrospinota/Tectimicrobiota group</taxon>
        <taxon>Candidatus Tectimicrobiota</taxon>
        <taxon>Candidatus Entotheonellia</taxon>
        <taxon>Candidatus Entotheonellales</taxon>
        <taxon>Candidatus Entotheonellaceae</taxon>
        <taxon>Candidatus Entotheonella</taxon>
    </lineage>
</organism>
<evidence type="ECO:0000313" key="5">
    <source>
        <dbReference type="Proteomes" id="UP000019140"/>
    </source>
</evidence>
<evidence type="ECO:0000259" key="3">
    <source>
        <dbReference type="PROSITE" id="PS50887"/>
    </source>
</evidence>
<feature type="non-terminal residue" evidence="4">
    <location>
        <position position="1"/>
    </location>
</feature>
<dbReference type="InterPro" id="IPR050469">
    <property type="entry name" value="Diguanylate_Cyclase"/>
</dbReference>
<dbReference type="SMART" id="SM00267">
    <property type="entry name" value="GGDEF"/>
    <property type="match status" value="1"/>
</dbReference>
<dbReference type="Proteomes" id="UP000019140">
    <property type="component" value="Unassembled WGS sequence"/>
</dbReference>
<feature type="domain" description="GGDEF" evidence="3">
    <location>
        <begin position="1"/>
        <end position="121"/>
    </location>
</feature>
<gene>
    <name evidence="4" type="ORF">ETSY2_21145</name>
</gene>
<name>W4M7X3_9BACT</name>
<evidence type="ECO:0000313" key="4">
    <source>
        <dbReference type="EMBL" id="ETX05747.1"/>
    </source>
</evidence>
<protein>
    <recommendedName>
        <fullName evidence="1">diguanylate cyclase</fullName>
        <ecNumber evidence="1">2.7.7.65</ecNumber>
    </recommendedName>
</protein>
<dbReference type="HOGENOM" id="CLU_1839286_0_0_7"/>
<dbReference type="SUPFAM" id="SSF55073">
    <property type="entry name" value="Nucleotide cyclase"/>
    <property type="match status" value="1"/>
</dbReference>
<dbReference type="CDD" id="cd01949">
    <property type="entry name" value="GGDEF"/>
    <property type="match status" value="1"/>
</dbReference>